<dbReference type="OrthoDB" id="10263630at2759"/>
<dbReference type="Proteomes" id="UP001165065">
    <property type="component" value="Unassembled WGS sequence"/>
</dbReference>
<dbReference type="AlphaFoldDB" id="A0A9W7LEW6"/>
<protein>
    <submittedName>
        <fullName evidence="1">Uncharacterized protein</fullName>
    </submittedName>
</protein>
<reference evidence="2" key="1">
    <citation type="journal article" date="2023" name="Commun. Biol.">
        <title>Genome analysis of Parmales, the sister group of diatoms, reveals the evolutionary specialization of diatoms from phago-mixotrophs to photoautotrophs.</title>
        <authorList>
            <person name="Ban H."/>
            <person name="Sato S."/>
            <person name="Yoshikawa S."/>
            <person name="Yamada K."/>
            <person name="Nakamura Y."/>
            <person name="Ichinomiya M."/>
            <person name="Sato N."/>
            <person name="Blanc-Mathieu R."/>
            <person name="Endo H."/>
            <person name="Kuwata A."/>
            <person name="Ogata H."/>
        </authorList>
    </citation>
    <scope>NUCLEOTIDE SEQUENCE [LARGE SCALE GENOMIC DNA]</scope>
</reference>
<dbReference type="EMBL" id="BRYA01000402">
    <property type="protein sequence ID" value="GMI48505.1"/>
    <property type="molecule type" value="Genomic_DNA"/>
</dbReference>
<proteinExistence type="predicted"/>
<organism evidence="1 2">
    <name type="scientific">Triparma columacea</name>
    <dbReference type="NCBI Taxonomy" id="722753"/>
    <lineage>
        <taxon>Eukaryota</taxon>
        <taxon>Sar</taxon>
        <taxon>Stramenopiles</taxon>
        <taxon>Ochrophyta</taxon>
        <taxon>Bolidophyceae</taxon>
        <taxon>Parmales</taxon>
        <taxon>Triparmaceae</taxon>
        <taxon>Triparma</taxon>
    </lineage>
</organism>
<gene>
    <name evidence="1" type="ORF">TrCOL_g5904</name>
</gene>
<sequence length="192" mass="21313">MCGATAGKYTTIPIAKRRYYGRVQEAVHEYLQMGPAVVKGDLEAEAVAKFFDPKGIVTVEARNQAVNGQCTKKDKTCKGGEIRDSRVNDMRTSMYLLGNAFRFNQQKAPDNLPTVKAAKAFFKDLDDLEKFASPTPGTKKKGQGNGDKFRMAYLRGLEKLDVYLDLVELPPTESGAYDKEFDTRVSANARIT</sequence>
<evidence type="ECO:0000313" key="1">
    <source>
        <dbReference type="EMBL" id="GMI48505.1"/>
    </source>
</evidence>
<comment type="caution">
    <text evidence="1">The sequence shown here is derived from an EMBL/GenBank/DDBJ whole genome shotgun (WGS) entry which is preliminary data.</text>
</comment>
<accession>A0A9W7LEW6</accession>
<name>A0A9W7LEW6_9STRA</name>
<keyword evidence="2" id="KW-1185">Reference proteome</keyword>
<evidence type="ECO:0000313" key="2">
    <source>
        <dbReference type="Proteomes" id="UP001165065"/>
    </source>
</evidence>